<dbReference type="InterPro" id="IPR045582">
    <property type="entry name" value="Trehalase-like_N"/>
</dbReference>
<gene>
    <name evidence="3" type="ORF">RxyAA322_19130</name>
</gene>
<proteinExistence type="predicted"/>
<dbReference type="SUPFAM" id="SSF48208">
    <property type="entry name" value="Six-hairpin glycosidases"/>
    <property type="match status" value="1"/>
</dbReference>
<dbReference type="AlphaFoldDB" id="A0A510HJ79"/>
<dbReference type="GO" id="GO:0005993">
    <property type="term" value="P:trehalose catabolic process"/>
    <property type="evidence" value="ECO:0007669"/>
    <property type="project" value="TreeGrafter"/>
</dbReference>
<dbReference type="OrthoDB" id="3902805at2"/>
<protein>
    <submittedName>
        <fullName evidence="3">Glucoamylase</fullName>
    </submittedName>
</protein>
<evidence type="ECO:0000259" key="2">
    <source>
        <dbReference type="Pfam" id="PF19291"/>
    </source>
</evidence>
<dbReference type="PANTHER" id="PTHR31616:SF10">
    <property type="entry name" value="TREHALASE"/>
    <property type="match status" value="1"/>
</dbReference>
<sequence>MPRENQPYPPIADYALIGDSNSAALVSRSGSVDWCCIRRLDAGSCFGRLLDWEKGGHCAITPEGEEWEVSRRYVEDSLVLESTFKVPGGEARLYDFFAMPSSREEFPYRQLFRVLEGVRGHAGFSIEIFPRFDYGQLAPWVRQEGARLYSALGGDEGLLVYFDGELSKAGDHGLEATVRVHAGERVRLMIMSVPPERLDSEPPEVPDPEEMDRRLEETLGWWRRWTSRFRHRGVGGPGVLRSATVIKGLMNDLTGAVAAAATTSLPERPGGPLNWDYRYSWIRDSFFAVRSLTEIGFEEEADRFRRFVERSAAGSADQLQIMYGLGGERRLNELVLEELEGYRGARPVRVGNAAAGQLQLDVYGELLELSWRWHRRGNSPDDDYWRFLVEIVDAAARRWRERDSGIWEVREEPQHFVHSKVMCWAALDRGLRLAEECMRRAPERRWAKARQEIREAVESEGYDAERGVFTRSFESREMDAALLLLPRVGFVEYTDERMVRTVEAVREELEQDGLLLRYRRPEGDEEGAFLACSFWLVECLAHQDRLEEARKLFDRVLITGNDLGLFSEEYDTSSGEALGNFPQALTHLSHIEAAIAISRHLPADTGT</sequence>
<feature type="domain" description="GH15-like" evidence="1">
    <location>
        <begin position="238"/>
        <end position="594"/>
    </location>
</feature>
<keyword evidence="4" id="KW-1185">Reference proteome</keyword>
<dbReference type="Proteomes" id="UP000318065">
    <property type="component" value="Chromosome"/>
</dbReference>
<evidence type="ECO:0000313" key="4">
    <source>
        <dbReference type="Proteomes" id="UP000318065"/>
    </source>
</evidence>
<evidence type="ECO:0000259" key="1">
    <source>
        <dbReference type="Pfam" id="PF00723"/>
    </source>
</evidence>
<dbReference type="Pfam" id="PF00723">
    <property type="entry name" value="Glyco_hydro_15"/>
    <property type="match status" value="1"/>
</dbReference>
<dbReference type="GO" id="GO:0015927">
    <property type="term" value="F:trehalase activity"/>
    <property type="evidence" value="ECO:0007669"/>
    <property type="project" value="TreeGrafter"/>
</dbReference>
<reference evidence="3" key="1">
    <citation type="journal article" date="2019" name="Microbiol. Resour. Announc.">
        <title>Complete Genome Sequence of Rubrobacter xylanophilus Strain AA3-22, Isolated from Arima Onsen in Japan.</title>
        <authorList>
            <person name="Tomariguchi N."/>
            <person name="Miyazaki K."/>
        </authorList>
    </citation>
    <scope>NUCLEOTIDE SEQUENCE [LARGE SCALE GENOMIC DNA]</scope>
    <source>
        <strain evidence="3">AA3-22</strain>
    </source>
</reference>
<dbReference type="InterPro" id="IPR008928">
    <property type="entry name" value="6-hairpin_glycosidase_sf"/>
</dbReference>
<accession>A0A510HJ79</accession>
<organism evidence="3 4">
    <name type="scientific">Rubrobacter xylanophilus</name>
    <dbReference type="NCBI Taxonomy" id="49319"/>
    <lineage>
        <taxon>Bacteria</taxon>
        <taxon>Bacillati</taxon>
        <taxon>Actinomycetota</taxon>
        <taxon>Rubrobacteria</taxon>
        <taxon>Rubrobacterales</taxon>
        <taxon>Rubrobacteraceae</taxon>
        <taxon>Rubrobacter</taxon>
    </lineage>
</organism>
<evidence type="ECO:0000313" key="3">
    <source>
        <dbReference type="EMBL" id="BBL80059.1"/>
    </source>
</evidence>
<name>A0A510HJ79_9ACTN</name>
<dbReference type="InterPro" id="IPR012341">
    <property type="entry name" value="6hp_glycosidase-like_sf"/>
</dbReference>
<dbReference type="EMBL" id="AP019791">
    <property type="protein sequence ID" value="BBL80059.1"/>
    <property type="molecule type" value="Genomic_DNA"/>
</dbReference>
<dbReference type="InterPro" id="IPR011613">
    <property type="entry name" value="GH15-like"/>
</dbReference>
<dbReference type="Gene3D" id="1.50.10.10">
    <property type="match status" value="1"/>
</dbReference>
<dbReference type="RefSeq" id="WP_143528073.1">
    <property type="nucleotide sequence ID" value="NZ_AP019791.1"/>
</dbReference>
<feature type="domain" description="Trehalase-like N-terminal" evidence="2">
    <location>
        <begin position="9"/>
        <end position="146"/>
    </location>
</feature>
<dbReference type="Pfam" id="PF19291">
    <property type="entry name" value="TREH_N"/>
    <property type="match status" value="1"/>
</dbReference>
<dbReference type="PANTHER" id="PTHR31616">
    <property type="entry name" value="TREHALASE"/>
    <property type="match status" value="1"/>
</dbReference>